<evidence type="ECO:0000313" key="2">
    <source>
        <dbReference type="Proteomes" id="UP000282613"/>
    </source>
</evidence>
<dbReference type="Proteomes" id="UP000282613">
    <property type="component" value="Unassembled WGS sequence"/>
</dbReference>
<protein>
    <submittedName>
        <fullName evidence="3">Secreted protein</fullName>
    </submittedName>
</protein>
<proteinExistence type="predicted"/>
<dbReference type="WBParaSite" id="TASK_0000987101-mRNA-1">
    <property type="protein sequence ID" value="TASK_0000987101-mRNA-1"/>
    <property type="gene ID" value="TASK_0000987101"/>
</dbReference>
<reference evidence="1 2" key="2">
    <citation type="submission" date="2018-11" db="EMBL/GenBank/DDBJ databases">
        <authorList>
            <consortium name="Pathogen Informatics"/>
        </authorList>
    </citation>
    <scope>NUCLEOTIDE SEQUENCE [LARGE SCALE GENOMIC DNA]</scope>
</reference>
<name>A0A0R3WG78_TAEAS</name>
<evidence type="ECO:0000313" key="1">
    <source>
        <dbReference type="EMBL" id="VDK46241.1"/>
    </source>
</evidence>
<evidence type="ECO:0000313" key="3">
    <source>
        <dbReference type="WBParaSite" id="TASK_0000987101-mRNA-1"/>
    </source>
</evidence>
<keyword evidence="2" id="KW-1185">Reference proteome</keyword>
<dbReference type="EMBL" id="UYRS01019627">
    <property type="protein sequence ID" value="VDK46241.1"/>
    <property type="molecule type" value="Genomic_DNA"/>
</dbReference>
<dbReference type="AlphaFoldDB" id="A0A0R3WG78"/>
<gene>
    <name evidence="1" type="ORF">TASK_LOCUS9872</name>
</gene>
<accession>A0A0R3WG78</accession>
<organism evidence="3">
    <name type="scientific">Taenia asiatica</name>
    <name type="common">Asian tapeworm</name>
    <dbReference type="NCBI Taxonomy" id="60517"/>
    <lineage>
        <taxon>Eukaryota</taxon>
        <taxon>Metazoa</taxon>
        <taxon>Spiralia</taxon>
        <taxon>Lophotrochozoa</taxon>
        <taxon>Platyhelminthes</taxon>
        <taxon>Cestoda</taxon>
        <taxon>Eucestoda</taxon>
        <taxon>Cyclophyllidea</taxon>
        <taxon>Taeniidae</taxon>
        <taxon>Taenia</taxon>
    </lineage>
</organism>
<sequence>MIRGCGLAHALVTVAVHVVWAGTLFASYLSTMVFASPCPSFHLPPPLRIRGIASSGMASHLIRFRSSPLP</sequence>
<reference evidence="3" key="1">
    <citation type="submission" date="2017-02" db="UniProtKB">
        <authorList>
            <consortium name="WormBaseParasite"/>
        </authorList>
    </citation>
    <scope>IDENTIFICATION</scope>
</reference>